<comment type="caution">
    <text evidence="11">The sequence shown here is derived from an EMBL/GenBank/DDBJ whole genome shotgun (WGS) entry which is preliminary data.</text>
</comment>
<dbReference type="AlphaFoldDB" id="A0A7W2FNS8"/>
<dbReference type="SUPFAM" id="SSF53448">
    <property type="entry name" value="Nucleotide-diphospho-sugar transferases"/>
    <property type="match status" value="1"/>
</dbReference>
<evidence type="ECO:0000256" key="3">
    <source>
        <dbReference type="ARBA" id="ARBA00022676"/>
    </source>
</evidence>
<evidence type="ECO:0000313" key="11">
    <source>
        <dbReference type="EMBL" id="MBA5761518.1"/>
    </source>
</evidence>
<dbReference type="PANTHER" id="PTHR43867:SF2">
    <property type="entry name" value="CELLULOSE SYNTHASE CATALYTIC SUBUNIT A [UDP-FORMING]"/>
    <property type="match status" value="1"/>
</dbReference>
<evidence type="ECO:0000256" key="7">
    <source>
        <dbReference type="ARBA" id="ARBA00023136"/>
    </source>
</evidence>
<dbReference type="InterPro" id="IPR029044">
    <property type="entry name" value="Nucleotide-diphossugar_trans"/>
</dbReference>
<evidence type="ECO:0000256" key="6">
    <source>
        <dbReference type="ARBA" id="ARBA00022989"/>
    </source>
</evidence>
<evidence type="ECO:0000256" key="8">
    <source>
        <dbReference type="SAM" id="Phobius"/>
    </source>
</evidence>
<gene>
    <name evidence="11" type="primary">nrfB</name>
    <name evidence="11" type="ORF">H2O73_04095</name>
</gene>
<dbReference type="NCBIfam" id="NF012033">
    <property type="entry name" value="PRK15489.1"/>
    <property type="match status" value="1"/>
</dbReference>
<keyword evidence="12" id="KW-1185">Reference proteome</keyword>
<keyword evidence="3" id="KW-0328">Glycosyltransferase</keyword>
<dbReference type="Pfam" id="PF13632">
    <property type="entry name" value="Glyco_trans_2_3"/>
    <property type="match status" value="1"/>
</dbReference>
<evidence type="ECO:0000256" key="2">
    <source>
        <dbReference type="ARBA" id="ARBA00004881"/>
    </source>
</evidence>
<dbReference type="Pfam" id="PF05157">
    <property type="entry name" value="MshEN"/>
    <property type="match status" value="1"/>
</dbReference>
<proteinExistence type="predicted"/>
<dbReference type="InterPro" id="IPR001173">
    <property type="entry name" value="Glyco_trans_2-like"/>
</dbReference>
<evidence type="ECO:0000259" key="10">
    <source>
        <dbReference type="Pfam" id="PF13632"/>
    </source>
</evidence>
<evidence type="ECO:0000313" key="12">
    <source>
        <dbReference type="Proteomes" id="UP000571701"/>
    </source>
</evidence>
<reference evidence="11 12" key="1">
    <citation type="submission" date="2020-07" db="EMBL/GenBank/DDBJ databases">
        <title>Vibrio marinisediminis sp. nov., isolated from marine sediment.</title>
        <authorList>
            <person name="Ji X."/>
        </authorList>
    </citation>
    <scope>NUCLEOTIDE SEQUENCE [LARGE SCALE GENOMIC DNA]</scope>
    <source>
        <strain evidence="11 12">404</strain>
    </source>
</reference>
<dbReference type="NCBIfam" id="NF011305">
    <property type="entry name" value="PRK14716.1-3"/>
    <property type="match status" value="1"/>
</dbReference>
<feature type="domain" description="Glycosyltransferase 2-like" evidence="10">
    <location>
        <begin position="162"/>
        <end position="380"/>
    </location>
</feature>
<dbReference type="GO" id="GO:0016757">
    <property type="term" value="F:glycosyltransferase activity"/>
    <property type="evidence" value="ECO:0007669"/>
    <property type="project" value="UniProtKB-KW"/>
</dbReference>
<dbReference type="PANTHER" id="PTHR43867">
    <property type="entry name" value="CELLULOSE SYNTHASE CATALYTIC SUBUNIT A [UDP-FORMING]"/>
    <property type="match status" value="1"/>
</dbReference>
<keyword evidence="6 8" id="KW-1133">Transmembrane helix</keyword>
<evidence type="ECO:0000256" key="4">
    <source>
        <dbReference type="ARBA" id="ARBA00022679"/>
    </source>
</evidence>
<comment type="pathway">
    <text evidence="2">Glycan metabolism.</text>
</comment>
<name>A0A7W2FNS8_9VIBR</name>
<evidence type="ECO:0000256" key="5">
    <source>
        <dbReference type="ARBA" id="ARBA00022692"/>
    </source>
</evidence>
<dbReference type="InterPro" id="IPR037257">
    <property type="entry name" value="T2SS_E_N_sf"/>
</dbReference>
<accession>A0A7W2FNS8</accession>
<comment type="subcellular location">
    <subcellularLocation>
        <location evidence="1">Membrane</location>
        <topology evidence="1">Multi-pass membrane protein</topology>
    </subcellularLocation>
</comment>
<keyword evidence="7 8" id="KW-0472">Membrane</keyword>
<keyword evidence="5 8" id="KW-0812">Transmembrane</keyword>
<dbReference type="SUPFAM" id="SSF160246">
    <property type="entry name" value="EspE N-terminal domain-like"/>
    <property type="match status" value="1"/>
</dbReference>
<sequence>MFDLFIWYLLALKYVLVVLMVVMAFCGLDDLIIDVYYWVRRAWRANTTYKKHSRKAAKELYIKEEQPLAIMVPAWQEHGVIDKMAELAASQLDYENYQIFVGTYPNDPETQSDVDKVCARYPNIHKVVCARPGPTSKADCLNNVIASILEFEKKAKLEFAGFILHDSEDVISSMELRLFNHLLPAKDLIQLPVYPYTRKWYQMTPGHYADEFAELHGKDVVVREAIAGQVPSAGVGTCFSRRAILRLTVEGDGLPFDVQSLTEDYDIGFRLKQWGMNEIFVRFPVVDKNQTTLREVAVGVSDREGSVVCVREFFPTTYTTAVRQKSRWIIGIVFQGFKNHKWTNDWRVNYFLWRDRRGLINNTAGFIAMLIFIQLVALSIYGYLVEDNYNFLSLTGDTPFTQNILALNVLLLANRMFQRFYFVSRYYGYAEGLLSLARIVWGNVINFSANIRAIRQVIEQGDPRRVAWDKTTHDFPTVSAEVRKKPIGQILVESGHLDRQQLEDFILEKPSNILLGMYLVEQGAVSNDQLSEAMAIQCGAEYMKIDPFTLSSSLIDELPKILALKYSILPIASHEGVLILGKESALSPVALAAIKRRIGKPVRWVITTNGAVTLGLRYWYLGDSSVNPYPELDSLTERYVLNATQLTKVMSTYFASHCQIGTWLVSARLIEPAVLNQAVLAFEKMDGISFGEFLVSRGYIERDAIEKALALQKQHQHGIKDLILRYSNNLETQHEVATV</sequence>
<evidence type="ECO:0000259" key="9">
    <source>
        <dbReference type="Pfam" id="PF05157"/>
    </source>
</evidence>
<feature type="domain" description="Type II secretion system protein GspE N-terminal" evidence="9">
    <location>
        <begin position="539"/>
        <end position="622"/>
    </location>
</feature>
<dbReference type="Proteomes" id="UP000571701">
    <property type="component" value="Unassembled WGS sequence"/>
</dbReference>
<feature type="transmembrane region" description="Helical" evidence="8">
    <location>
        <begin position="6"/>
        <end position="28"/>
    </location>
</feature>
<dbReference type="InterPro" id="IPR007831">
    <property type="entry name" value="T2SS_GspE_N"/>
</dbReference>
<feature type="transmembrane region" description="Helical" evidence="8">
    <location>
        <begin position="359"/>
        <end position="380"/>
    </location>
</feature>
<protein>
    <submittedName>
        <fullName evidence="11">Phage adsorption protein NrfB</fullName>
    </submittedName>
</protein>
<dbReference type="RefSeq" id="WP_182106789.1">
    <property type="nucleotide sequence ID" value="NZ_JACFYF010000001.1"/>
</dbReference>
<dbReference type="EMBL" id="JACFYF010000001">
    <property type="protein sequence ID" value="MBA5761518.1"/>
    <property type="molecule type" value="Genomic_DNA"/>
</dbReference>
<organism evidence="11 12">
    <name type="scientific">Vibrio marinisediminis</name>
    <dbReference type="NCBI Taxonomy" id="2758441"/>
    <lineage>
        <taxon>Bacteria</taxon>
        <taxon>Pseudomonadati</taxon>
        <taxon>Pseudomonadota</taxon>
        <taxon>Gammaproteobacteria</taxon>
        <taxon>Vibrionales</taxon>
        <taxon>Vibrionaceae</taxon>
        <taxon>Vibrio</taxon>
    </lineage>
</organism>
<evidence type="ECO:0000256" key="1">
    <source>
        <dbReference type="ARBA" id="ARBA00004141"/>
    </source>
</evidence>
<keyword evidence="4" id="KW-0808">Transferase</keyword>
<dbReference type="GO" id="GO:0016020">
    <property type="term" value="C:membrane"/>
    <property type="evidence" value="ECO:0007669"/>
    <property type="project" value="UniProtKB-SubCell"/>
</dbReference>
<dbReference type="InterPro" id="IPR050321">
    <property type="entry name" value="Glycosyltr_2/OpgH_subfam"/>
</dbReference>